<dbReference type="EMBL" id="ACHF01000023">
    <property type="protein sequence ID" value="EEI63696.1"/>
    <property type="molecule type" value="Genomic_DNA"/>
</dbReference>
<dbReference type="InterPro" id="IPR016639">
    <property type="entry name" value="GST_Omega/GSH"/>
</dbReference>
<gene>
    <name evidence="1" type="ORF">HMPREF0293_0761</name>
</gene>
<organism evidence="1 2">
    <name type="scientific">Corynebacterium glucuronolyticum ATCC 51866</name>
    <dbReference type="NCBI Taxonomy" id="548478"/>
    <lineage>
        <taxon>Bacteria</taxon>
        <taxon>Bacillati</taxon>
        <taxon>Actinomycetota</taxon>
        <taxon>Actinomycetes</taxon>
        <taxon>Mycobacteriales</taxon>
        <taxon>Corynebacteriaceae</taxon>
        <taxon>Corynebacterium</taxon>
    </lineage>
</organism>
<dbReference type="Gene3D" id="1.20.1050.10">
    <property type="match status" value="1"/>
</dbReference>
<evidence type="ECO:0000313" key="2">
    <source>
        <dbReference type="Proteomes" id="UP000006237"/>
    </source>
</evidence>
<accession>A0ABM9XR86</accession>
<reference evidence="1 2" key="1">
    <citation type="submission" date="2009-01" db="EMBL/GenBank/DDBJ databases">
        <authorList>
            <person name="Qin X."/>
            <person name="Bachman B."/>
            <person name="Battles P."/>
            <person name="Bell A."/>
            <person name="Bess C."/>
            <person name="Bickham C."/>
            <person name="Chaboub L."/>
            <person name="Chen D."/>
            <person name="Coyle M."/>
            <person name="Deiros D.R."/>
            <person name="Dinh H."/>
            <person name="Forbes L."/>
            <person name="Fowler G."/>
            <person name="Francisco L."/>
            <person name="Fu Q."/>
            <person name="Gubbala S."/>
            <person name="Hale W."/>
            <person name="Han Y."/>
            <person name="Hemphill L."/>
            <person name="Highlander S.K."/>
            <person name="Hirani K."/>
            <person name="Hogues M."/>
            <person name="Jackson L."/>
            <person name="Jakkamsetti A."/>
            <person name="Javaid M."/>
            <person name="Jiang H."/>
            <person name="Korchina V."/>
            <person name="Kovar C."/>
            <person name="Lara F."/>
            <person name="Lee S."/>
            <person name="Mata R."/>
            <person name="Mathew T."/>
            <person name="Moen C."/>
            <person name="Morales K."/>
            <person name="Munidasa M."/>
            <person name="Nazareth L."/>
            <person name="Ngo R."/>
            <person name="Nguyen L."/>
            <person name="Okwuonu G."/>
            <person name="Ongeri F."/>
            <person name="Patil S."/>
            <person name="Petrosino J."/>
            <person name="Pham C."/>
            <person name="Pham P."/>
            <person name="Pu L.-L."/>
            <person name="Puazo M."/>
            <person name="Raj R."/>
            <person name="Reid J."/>
            <person name="Rouhana J."/>
            <person name="Saada N."/>
            <person name="Shang Y."/>
            <person name="Simmons D."/>
            <person name="Thornton R."/>
            <person name="Warren J."/>
            <person name="Weissenberger G."/>
            <person name="Zhang J."/>
            <person name="Zhang L."/>
            <person name="Zhou C."/>
            <person name="Zhu D."/>
            <person name="Muzny D."/>
            <person name="Worley K."/>
            <person name="Gibbs R."/>
        </authorList>
    </citation>
    <scope>NUCLEOTIDE SEQUENCE [LARGE SCALE GENOMIC DNA]</scope>
    <source>
        <strain evidence="1 2">ATCC 51866</strain>
    </source>
</reference>
<keyword evidence="2" id="KW-1185">Reference proteome</keyword>
<dbReference type="Pfam" id="PF13410">
    <property type="entry name" value="GST_C_2"/>
    <property type="match status" value="1"/>
</dbReference>
<dbReference type="PANTHER" id="PTHR32419:SF6">
    <property type="entry name" value="GLUTATHIONE S-TRANSFERASE OMEGA-LIKE 1-RELATED"/>
    <property type="match status" value="1"/>
</dbReference>
<sequence>MGSHITEGDIRLFTTLIRFDAVYHCHFKASRNKITEMPNLWGYLRDLFQTPGFGDTCDFTEMKQHYYIVHKEISPSQIVPVGPDLSGLVTPHHREELGGSPFTPGTSLPGEIAESERVKNPETWQSEFFGWDH</sequence>
<protein>
    <recommendedName>
        <fullName evidence="3">GST C-terminal domain-containing protein</fullName>
    </recommendedName>
</protein>
<dbReference type="Proteomes" id="UP000006237">
    <property type="component" value="Unassembled WGS sequence"/>
</dbReference>
<evidence type="ECO:0008006" key="3">
    <source>
        <dbReference type="Google" id="ProtNLM"/>
    </source>
</evidence>
<comment type="caution">
    <text evidence="1">The sequence shown here is derived from an EMBL/GenBank/DDBJ whole genome shotgun (WGS) entry which is preliminary data.</text>
</comment>
<proteinExistence type="predicted"/>
<name>A0ABM9XR86_9CORY</name>
<dbReference type="InterPro" id="IPR036282">
    <property type="entry name" value="Glutathione-S-Trfase_C_sf"/>
</dbReference>
<evidence type="ECO:0000313" key="1">
    <source>
        <dbReference type="EMBL" id="EEI63696.1"/>
    </source>
</evidence>
<dbReference type="SUPFAM" id="SSF47616">
    <property type="entry name" value="GST C-terminal domain-like"/>
    <property type="match status" value="1"/>
</dbReference>
<dbReference type="PANTHER" id="PTHR32419">
    <property type="entry name" value="GLUTATHIONYL-HYDROQUINONE REDUCTASE"/>
    <property type="match status" value="1"/>
</dbReference>